<name>A0ABQ7ZCA0_BRANA</name>
<evidence type="ECO:0000313" key="2">
    <source>
        <dbReference type="EMBL" id="KAH0877861.1"/>
    </source>
</evidence>
<comment type="caution">
    <text evidence="2">The sequence shown here is derived from an EMBL/GenBank/DDBJ whole genome shotgun (WGS) entry which is preliminary data.</text>
</comment>
<dbReference type="EMBL" id="JAGKQM010000015">
    <property type="protein sequence ID" value="KAH0877861.1"/>
    <property type="molecule type" value="Genomic_DNA"/>
</dbReference>
<gene>
    <name evidence="2" type="ORF">HID58_065255</name>
</gene>
<proteinExistence type="predicted"/>
<accession>A0ABQ7ZCA0</accession>
<sequence>MNLICFRKGQKGTKLESLEVKNKPHWITSFHMNVFVSYLSLFVFAPLQALKRTFKKLDHDVNIHEFLGARNQTIKGLSNHVAIFQAQLMVCHRRLSCWTNINRSENAEHFTFWKNH</sequence>
<organism evidence="2 3">
    <name type="scientific">Brassica napus</name>
    <name type="common">Rape</name>
    <dbReference type="NCBI Taxonomy" id="3708"/>
    <lineage>
        <taxon>Eukaryota</taxon>
        <taxon>Viridiplantae</taxon>
        <taxon>Streptophyta</taxon>
        <taxon>Embryophyta</taxon>
        <taxon>Tracheophyta</taxon>
        <taxon>Spermatophyta</taxon>
        <taxon>Magnoliopsida</taxon>
        <taxon>eudicotyledons</taxon>
        <taxon>Gunneridae</taxon>
        <taxon>Pentapetalae</taxon>
        <taxon>rosids</taxon>
        <taxon>malvids</taxon>
        <taxon>Brassicales</taxon>
        <taxon>Brassicaceae</taxon>
        <taxon>Brassiceae</taxon>
        <taxon>Brassica</taxon>
    </lineage>
</organism>
<evidence type="ECO:0000256" key="1">
    <source>
        <dbReference type="SAM" id="Phobius"/>
    </source>
</evidence>
<keyword evidence="1" id="KW-0812">Transmembrane</keyword>
<keyword evidence="1" id="KW-0472">Membrane</keyword>
<evidence type="ECO:0000313" key="3">
    <source>
        <dbReference type="Proteomes" id="UP000824890"/>
    </source>
</evidence>
<feature type="transmembrane region" description="Helical" evidence="1">
    <location>
        <begin position="26"/>
        <end position="47"/>
    </location>
</feature>
<dbReference type="Proteomes" id="UP000824890">
    <property type="component" value="Unassembled WGS sequence"/>
</dbReference>
<reference evidence="2 3" key="1">
    <citation type="submission" date="2021-05" db="EMBL/GenBank/DDBJ databases">
        <title>Genome Assembly of Synthetic Allotetraploid Brassica napus Reveals Homoeologous Exchanges between Subgenomes.</title>
        <authorList>
            <person name="Davis J.T."/>
        </authorList>
    </citation>
    <scope>NUCLEOTIDE SEQUENCE [LARGE SCALE GENOMIC DNA]</scope>
    <source>
        <strain evidence="3">cv. Da-Ae</strain>
        <tissue evidence="2">Seedling</tissue>
    </source>
</reference>
<keyword evidence="1" id="KW-1133">Transmembrane helix</keyword>
<protein>
    <submittedName>
        <fullName evidence="2">Uncharacterized protein</fullName>
    </submittedName>
</protein>
<keyword evidence="3" id="KW-1185">Reference proteome</keyword>